<dbReference type="EMBL" id="CP029042">
    <property type="protein sequence ID" value="AZS75000.1"/>
    <property type="molecule type" value="Genomic_DNA"/>
</dbReference>
<evidence type="ECO:0000256" key="5">
    <source>
        <dbReference type="SAM" id="Phobius"/>
    </source>
</evidence>
<feature type="transmembrane region" description="Helical" evidence="5">
    <location>
        <begin position="102"/>
        <end position="122"/>
    </location>
</feature>
<feature type="transmembrane region" description="Helical" evidence="5">
    <location>
        <begin position="202"/>
        <end position="222"/>
    </location>
</feature>
<feature type="transmembrane region" description="Helical" evidence="5">
    <location>
        <begin position="410"/>
        <end position="431"/>
    </location>
</feature>
<evidence type="ECO:0000259" key="6">
    <source>
        <dbReference type="Pfam" id="PF00324"/>
    </source>
</evidence>
<name>A0A3Q9KEC0_9ACTN</name>
<evidence type="ECO:0000256" key="4">
    <source>
        <dbReference type="ARBA" id="ARBA00023136"/>
    </source>
</evidence>
<protein>
    <submittedName>
        <fullName evidence="7">Amino acid transporter</fullName>
    </submittedName>
</protein>
<evidence type="ECO:0000256" key="3">
    <source>
        <dbReference type="ARBA" id="ARBA00022989"/>
    </source>
</evidence>
<feature type="transmembrane region" description="Helical" evidence="5">
    <location>
        <begin position="297"/>
        <end position="317"/>
    </location>
</feature>
<dbReference type="PANTHER" id="PTHR42770:SF16">
    <property type="entry name" value="AMINO ACID PERMEASE"/>
    <property type="match status" value="1"/>
</dbReference>
<keyword evidence="3 5" id="KW-1133">Transmembrane helix</keyword>
<feature type="transmembrane region" description="Helical" evidence="5">
    <location>
        <begin position="60"/>
        <end position="81"/>
    </location>
</feature>
<evidence type="ECO:0000313" key="8">
    <source>
        <dbReference type="Proteomes" id="UP000275579"/>
    </source>
</evidence>
<organism evidence="7 8">
    <name type="scientific">Streptomyces lydicus</name>
    <dbReference type="NCBI Taxonomy" id="47763"/>
    <lineage>
        <taxon>Bacteria</taxon>
        <taxon>Bacillati</taxon>
        <taxon>Actinomycetota</taxon>
        <taxon>Actinomycetes</taxon>
        <taxon>Kitasatosporales</taxon>
        <taxon>Streptomycetaceae</taxon>
        <taxon>Streptomyces</taxon>
    </lineage>
</organism>
<dbReference type="PIRSF" id="PIRSF006060">
    <property type="entry name" value="AA_transporter"/>
    <property type="match status" value="1"/>
</dbReference>
<dbReference type="Gene3D" id="1.20.1740.10">
    <property type="entry name" value="Amino acid/polyamine transporter I"/>
    <property type="match status" value="1"/>
</dbReference>
<accession>A0A3Q9KEC0</accession>
<feature type="transmembrane region" description="Helical" evidence="5">
    <location>
        <begin position="134"/>
        <end position="154"/>
    </location>
</feature>
<dbReference type="PANTHER" id="PTHR42770">
    <property type="entry name" value="AMINO ACID TRANSPORTER-RELATED"/>
    <property type="match status" value="1"/>
</dbReference>
<dbReference type="Proteomes" id="UP000275579">
    <property type="component" value="Chromosome"/>
</dbReference>
<dbReference type="InterPro" id="IPR004841">
    <property type="entry name" value="AA-permease/SLC12A_dom"/>
</dbReference>
<feature type="transmembrane region" description="Helical" evidence="5">
    <location>
        <begin position="21"/>
        <end position="54"/>
    </location>
</feature>
<sequence length="476" mass="49370">MVDSLSSRAVTAPEQRLRQGALGTSGITLMVLSAAAPLTVMAGIAPLSIMLGGIGAPAGYLGAAVVMATFAVGFIAMTKYVERPGAFYAYVERGLGRRAGSGAGLLALLAYNGIQISGYAILGSSAGLVLRTFFGVQVHWAVPALLGVALVWFLGYRGVAVGARVLGVLLAAEAAVLALVAGSIVLQGGAHGLSLESFHPSHALTAGMAAALTVCFGSFLGFESTAVYRSEARDPDRSVPRATVAALVFLGVFYTFVVWSVIQAFGPGEALSVAARDTQDMYYIAAERYTGAWVSDVMKVLILTSVIASALAFHNTVNRYTHSLALQGMLPAALSRVHPVHRSPSTAGVCQSLLSALVITGFAVAGSDPYRTMLIWLNTPGILGVVLLQAITALAIVAFFWRHRRLPNRAAVLGVALVSLVLMTGATVVLVRHTDILTGAGTATNAVLVGLVPAVFLLGFVKPPETRKSLDSGHSA</sequence>
<proteinExistence type="predicted"/>
<evidence type="ECO:0000256" key="1">
    <source>
        <dbReference type="ARBA" id="ARBA00004141"/>
    </source>
</evidence>
<keyword evidence="4 5" id="KW-0472">Membrane</keyword>
<dbReference type="AlphaFoldDB" id="A0A3Q9KEC0"/>
<dbReference type="GO" id="GO:0016020">
    <property type="term" value="C:membrane"/>
    <property type="evidence" value="ECO:0007669"/>
    <property type="project" value="UniProtKB-SubCell"/>
</dbReference>
<feature type="transmembrane region" description="Helical" evidence="5">
    <location>
        <begin position="443"/>
        <end position="461"/>
    </location>
</feature>
<feature type="domain" description="Amino acid permease/ SLC12A" evidence="6">
    <location>
        <begin position="27"/>
        <end position="458"/>
    </location>
</feature>
<feature type="transmembrane region" description="Helical" evidence="5">
    <location>
        <begin position="166"/>
        <end position="190"/>
    </location>
</feature>
<evidence type="ECO:0000313" key="7">
    <source>
        <dbReference type="EMBL" id="AZS75000.1"/>
    </source>
</evidence>
<comment type="subcellular location">
    <subcellularLocation>
        <location evidence="1">Membrane</location>
        <topology evidence="1">Multi-pass membrane protein</topology>
    </subcellularLocation>
</comment>
<keyword evidence="2 5" id="KW-0812">Transmembrane</keyword>
<dbReference type="InterPro" id="IPR050367">
    <property type="entry name" value="APC_superfamily"/>
</dbReference>
<dbReference type="RefSeq" id="WP_127153780.1">
    <property type="nucleotide sequence ID" value="NZ_CP029042.1"/>
</dbReference>
<feature type="transmembrane region" description="Helical" evidence="5">
    <location>
        <begin position="346"/>
        <end position="367"/>
    </location>
</feature>
<feature type="transmembrane region" description="Helical" evidence="5">
    <location>
        <begin position="242"/>
        <end position="262"/>
    </location>
</feature>
<gene>
    <name evidence="7" type="ORF">DDE74_32390</name>
</gene>
<reference evidence="7 8" key="1">
    <citation type="submission" date="2018-04" db="EMBL/GenBank/DDBJ databases">
        <title>Complete genome sequences of Streptomyces lydicus strain WYEC and characterization of antagonistic properties of biological control agents.</title>
        <authorList>
            <person name="Mariita R.M."/>
            <person name="Sello J.K."/>
        </authorList>
    </citation>
    <scope>NUCLEOTIDE SEQUENCE [LARGE SCALE GENOMIC DNA]</scope>
    <source>
        <strain evidence="7 8">WYEC 108</strain>
    </source>
</reference>
<dbReference type="Pfam" id="PF00324">
    <property type="entry name" value="AA_permease"/>
    <property type="match status" value="1"/>
</dbReference>
<evidence type="ECO:0000256" key="2">
    <source>
        <dbReference type="ARBA" id="ARBA00022692"/>
    </source>
</evidence>
<dbReference type="GO" id="GO:0055085">
    <property type="term" value="P:transmembrane transport"/>
    <property type="evidence" value="ECO:0007669"/>
    <property type="project" value="InterPro"/>
</dbReference>
<feature type="transmembrane region" description="Helical" evidence="5">
    <location>
        <begin position="373"/>
        <end position="401"/>
    </location>
</feature>